<gene>
    <name evidence="1" type="ORF">AVEN_75358_1</name>
</gene>
<dbReference type="OrthoDB" id="7381979at2759"/>
<dbReference type="Proteomes" id="UP000499080">
    <property type="component" value="Unassembled WGS sequence"/>
</dbReference>
<keyword evidence="2" id="KW-1185">Reference proteome</keyword>
<accession>A0A4Y2MH54</accession>
<feature type="non-terminal residue" evidence="1">
    <location>
        <position position="73"/>
    </location>
</feature>
<name>A0A4Y2MH54_ARAVE</name>
<dbReference type="EMBL" id="BGPR01204252">
    <property type="protein sequence ID" value="GBN25993.1"/>
    <property type="molecule type" value="Genomic_DNA"/>
</dbReference>
<sequence length="73" mass="8458">MCRHFEGVHPECKDKPTDFFRKKYIDLRKDQKCISYNSKTVNEKALMTSYLVSYGIARAGESHTVAENLIKLC</sequence>
<protein>
    <submittedName>
        <fullName evidence="1">Uncharacterized protein</fullName>
    </submittedName>
</protein>
<evidence type="ECO:0000313" key="2">
    <source>
        <dbReference type="Proteomes" id="UP000499080"/>
    </source>
</evidence>
<organism evidence="1 2">
    <name type="scientific">Araneus ventricosus</name>
    <name type="common">Orbweaver spider</name>
    <name type="synonym">Epeira ventricosa</name>
    <dbReference type="NCBI Taxonomy" id="182803"/>
    <lineage>
        <taxon>Eukaryota</taxon>
        <taxon>Metazoa</taxon>
        <taxon>Ecdysozoa</taxon>
        <taxon>Arthropoda</taxon>
        <taxon>Chelicerata</taxon>
        <taxon>Arachnida</taxon>
        <taxon>Araneae</taxon>
        <taxon>Araneomorphae</taxon>
        <taxon>Entelegynae</taxon>
        <taxon>Araneoidea</taxon>
        <taxon>Araneidae</taxon>
        <taxon>Araneus</taxon>
    </lineage>
</organism>
<proteinExistence type="predicted"/>
<evidence type="ECO:0000313" key="1">
    <source>
        <dbReference type="EMBL" id="GBN25993.1"/>
    </source>
</evidence>
<reference evidence="1 2" key="1">
    <citation type="journal article" date="2019" name="Sci. Rep.">
        <title>Orb-weaving spider Araneus ventricosus genome elucidates the spidroin gene catalogue.</title>
        <authorList>
            <person name="Kono N."/>
            <person name="Nakamura H."/>
            <person name="Ohtoshi R."/>
            <person name="Moran D.A.P."/>
            <person name="Shinohara A."/>
            <person name="Yoshida Y."/>
            <person name="Fujiwara M."/>
            <person name="Mori M."/>
            <person name="Tomita M."/>
            <person name="Arakawa K."/>
        </authorList>
    </citation>
    <scope>NUCLEOTIDE SEQUENCE [LARGE SCALE GENOMIC DNA]</scope>
</reference>
<comment type="caution">
    <text evidence="1">The sequence shown here is derived from an EMBL/GenBank/DDBJ whole genome shotgun (WGS) entry which is preliminary data.</text>
</comment>
<dbReference type="AlphaFoldDB" id="A0A4Y2MH54"/>